<evidence type="ECO:0000313" key="2">
    <source>
        <dbReference type="EMBL" id="MFI8748888.1"/>
    </source>
</evidence>
<keyword evidence="3" id="KW-1185">Reference proteome</keyword>
<accession>A0ABW8BQQ1</accession>
<dbReference type="RefSeq" id="WP_399841965.1">
    <property type="nucleotide sequence ID" value="NZ_JBITWC010000003.1"/>
</dbReference>
<protein>
    <submittedName>
        <fullName evidence="2">Uncharacterized protein</fullName>
    </submittedName>
</protein>
<evidence type="ECO:0000313" key="3">
    <source>
        <dbReference type="Proteomes" id="UP001614338"/>
    </source>
</evidence>
<keyword evidence="1" id="KW-0175">Coiled coil</keyword>
<gene>
    <name evidence="2" type="ORF">ACIGG6_02615</name>
</gene>
<evidence type="ECO:0000256" key="1">
    <source>
        <dbReference type="SAM" id="Coils"/>
    </source>
</evidence>
<feature type="coiled-coil region" evidence="1">
    <location>
        <begin position="7"/>
        <end position="34"/>
    </location>
</feature>
<organism evidence="2 3">
    <name type="scientific">Vreelandella lionensis</name>
    <dbReference type="NCBI Taxonomy" id="1144478"/>
    <lineage>
        <taxon>Bacteria</taxon>
        <taxon>Pseudomonadati</taxon>
        <taxon>Pseudomonadota</taxon>
        <taxon>Gammaproteobacteria</taxon>
        <taxon>Oceanospirillales</taxon>
        <taxon>Halomonadaceae</taxon>
        <taxon>Vreelandella</taxon>
    </lineage>
</organism>
<dbReference type="EMBL" id="JBITWC010000003">
    <property type="protein sequence ID" value="MFI8748888.1"/>
    <property type="molecule type" value="Genomic_DNA"/>
</dbReference>
<proteinExistence type="predicted"/>
<reference evidence="2 3" key="1">
    <citation type="submission" date="2024-10" db="EMBL/GenBank/DDBJ databases">
        <title>The Natural Products Discovery Center: Release of the First 8490 Sequenced Strains for Exploring Actinobacteria Biosynthetic Diversity.</title>
        <authorList>
            <person name="Kalkreuter E."/>
            <person name="Kautsar S.A."/>
            <person name="Yang D."/>
            <person name="Bader C.D."/>
            <person name="Teijaro C.N."/>
            <person name="Fluegel L."/>
            <person name="Davis C.M."/>
            <person name="Simpson J.R."/>
            <person name="Lauterbach L."/>
            <person name="Steele A.D."/>
            <person name="Gui C."/>
            <person name="Meng S."/>
            <person name="Li G."/>
            <person name="Viehrig K."/>
            <person name="Ye F."/>
            <person name="Su P."/>
            <person name="Kiefer A.F."/>
            <person name="Nichols A."/>
            <person name="Cepeda A.J."/>
            <person name="Yan W."/>
            <person name="Fan B."/>
            <person name="Jiang Y."/>
            <person name="Adhikari A."/>
            <person name="Zheng C.-J."/>
            <person name="Schuster L."/>
            <person name="Cowan T.M."/>
            <person name="Smanski M.J."/>
            <person name="Chevrette M.G."/>
            <person name="De Carvalho L.P.S."/>
            <person name="Shen B."/>
        </authorList>
    </citation>
    <scope>NUCLEOTIDE SEQUENCE [LARGE SCALE GENOMIC DNA]</scope>
    <source>
        <strain evidence="2 3">NPDC077409</strain>
    </source>
</reference>
<name>A0ABW8BQQ1_9GAMM</name>
<dbReference type="Proteomes" id="UP001614338">
    <property type="component" value="Unassembled WGS sequence"/>
</dbReference>
<sequence length="207" mass="22961">MSMDQLYTDALKELEEVKAERDEYRDHLAAIAEMTGNGDDIGAAHEGVNALAEDLARHKRMFAAACETLGEIQQALGNSVVGIEPELVKELVEERDVLAAYAEEFCSAAYQASEVMDDLNRDQCEARHRLEHFRYNMPDAAKKIAARRDLLQQSQGAHKVAHAVLHTNLLRAQNLDKQEYAAGVATLIGNQLYLDALKPVKQAEGDE</sequence>
<comment type="caution">
    <text evidence="2">The sequence shown here is derived from an EMBL/GenBank/DDBJ whole genome shotgun (WGS) entry which is preliminary data.</text>
</comment>